<dbReference type="OMA" id="ICVISNA"/>
<dbReference type="GO" id="GO:0016787">
    <property type="term" value="F:hydrolase activity"/>
    <property type="evidence" value="ECO:0007669"/>
    <property type="project" value="UniProtKB-KW"/>
</dbReference>
<dbReference type="InterPro" id="IPR050272">
    <property type="entry name" value="Isochorismatase-like_hydrls"/>
</dbReference>
<reference evidence="4 6" key="1">
    <citation type="journal article" date="2005" name="Appl. Environ. Microbiol.">
        <title>Intestinal bacterial communities that produce active estrogen-like compounds enterodiol and enterolactone in humans.</title>
        <authorList>
            <person name="Clavel T."/>
            <person name="Henderson G."/>
            <person name="Alpert C.A."/>
            <person name="Philippe C."/>
            <person name="Rigottier-Gois L."/>
            <person name="Dore J."/>
            <person name="Blaut M."/>
        </authorList>
    </citation>
    <scope>NUCLEOTIDE SEQUENCE [LARGE SCALE GENOMIC DNA]</scope>
    <source>
        <strain evidence="4 6">SECO-MT75m2</strain>
    </source>
</reference>
<dbReference type="EMBL" id="PPTU01000013">
    <property type="protein sequence ID" value="RDB69584.1"/>
    <property type="molecule type" value="Genomic_DNA"/>
</dbReference>
<dbReference type="AlphaFoldDB" id="A0A369N940"/>
<keyword evidence="1 4" id="KW-0378">Hydrolase</keyword>
<evidence type="ECO:0000313" key="3">
    <source>
        <dbReference type="EMBL" id="RDB69584.1"/>
    </source>
</evidence>
<reference evidence="4" key="3">
    <citation type="submission" date="2019-06" db="EMBL/GenBank/DDBJ databases">
        <authorList>
            <person name="Bisanz J.E."/>
            <person name="Turnbaugh P.J."/>
        </authorList>
    </citation>
    <scope>NUCLEOTIDE SEQUENCE</scope>
    <source>
        <strain evidence="4">SECO-MT75m2</strain>
    </source>
</reference>
<gene>
    <name evidence="3" type="ORF">C1875_09610</name>
    <name evidence="4" type="ORF">FIC87_01300</name>
</gene>
<proteinExistence type="predicted"/>
<name>A0A369N940_EGGLN</name>
<evidence type="ECO:0000256" key="1">
    <source>
        <dbReference type="ARBA" id="ARBA00022801"/>
    </source>
</evidence>
<evidence type="ECO:0000313" key="4">
    <source>
        <dbReference type="EMBL" id="TNU96006.1"/>
    </source>
</evidence>
<comment type="caution">
    <text evidence="4">The sequence shown here is derived from an EMBL/GenBank/DDBJ whole genome shotgun (WGS) entry which is preliminary data.</text>
</comment>
<reference evidence="3 5" key="2">
    <citation type="journal article" date="2018" name="Elife">
        <title>Discovery and characterization of a prevalent human gut bacterial enzyme sufficient for the inactivation of a family of plant toxins.</title>
        <authorList>
            <person name="Koppel N."/>
            <person name="Bisanz J.E."/>
            <person name="Pandelia M.E."/>
            <person name="Turnbaugh P.J."/>
            <person name="Balskus E.P."/>
        </authorList>
    </citation>
    <scope>NUCLEOTIDE SEQUENCE [LARGE SCALE GENOMIC DNA]</scope>
    <source>
        <strain evidence="3 5">W1 BHI 6</strain>
    </source>
</reference>
<dbReference type="EMBL" id="VEVP01000002">
    <property type="protein sequence ID" value="TNU96006.1"/>
    <property type="molecule type" value="Genomic_DNA"/>
</dbReference>
<dbReference type="CDD" id="cd00431">
    <property type="entry name" value="cysteine_hydrolases"/>
    <property type="match status" value="1"/>
</dbReference>
<dbReference type="InterPro" id="IPR036380">
    <property type="entry name" value="Isochorismatase-like_sf"/>
</dbReference>
<dbReference type="RefSeq" id="WP_015759955.1">
    <property type="nucleotide sequence ID" value="NZ_AP025575.1"/>
</dbReference>
<organism evidence="4 6">
    <name type="scientific">Eggerthella lenta</name>
    <name type="common">Eubacterium lentum</name>
    <dbReference type="NCBI Taxonomy" id="84112"/>
    <lineage>
        <taxon>Bacteria</taxon>
        <taxon>Bacillati</taxon>
        <taxon>Actinomycetota</taxon>
        <taxon>Coriobacteriia</taxon>
        <taxon>Eggerthellales</taxon>
        <taxon>Eggerthellaceae</taxon>
        <taxon>Eggerthella</taxon>
    </lineage>
</organism>
<dbReference type="Pfam" id="PF00857">
    <property type="entry name" value="Isochorismatase"/>
    <property type="match status" value="1"/>
</dbReference>
<protein>
    <submittedName>
        <fullName evidence="4">Cysteine hydrolase</fullName>
    </submittedName>
</protein>
<dbReference type="SUPFAM" id="SSF52499">
    <property type="entry name" value="Isochorismatase-like hydrolases"/>
    <property type="match status" value="1"/>
</dbReference>
<evidence type="ECO:0000259" key="2">
    <source>
        <dbReference type="Pfam" id="PF00857"/>
    </source>
</evidence>
<dbReference type="Proteomes" id="UP000253970">
    <property type="component" value="Unassembled WGS sequence"/>
</dbReference>
<evidence type="ECO:0000313" key="5">
    <source>
        <dbReference type="Proteomes" id="UP000253970"/>
    </source>
</evidence>
<dbReference type="InterPro" id="IPR000868">
    <property type="entry name" value="Isochorismatase-like_dom"/>
</dbReference>
<dbReference type="Gene3D" id="3.40.50.850">
    <property type="entry name" value="Isochorismatase-like"/>
    <property type="match status" value="1"/>
</dbReference>
<evidence type="ECO:0000313" key="6">
    <source>
        <dbReference type="Proteomes" id="UP000312594"/>
    </source>
</evidence>
<feature type="domain" description="Isochorismatase-like" evidence="2">
    <location>
        <begin position="4"/>
        <end position="175"/>
    </location>
</feature>
<dbReference type="Proteomes" id="UP000312594">
    <property type="component" value="Unassembled WGS sequence"/>
</dbReference>
<dbReference type="PANTHER" id="PTHR43540">
    <property type="entry name" value="PEROXYUREIDOACRYLATE/UREIDOACRYLATE AMIDOHYDROLASE-RELATED"/>
    <property type="match status" value="1"/>
</dbReference>
<dbReference type="PANTHER" id="PTHR43540:SF10">
    <property type="entry name" value="ISOCHORISMATASE"/>
    <property type="match status" value="1"/>
</dbReference>
<sequence>MKRLLIVVDYQNDFVDGSLGFPGAELLEEPIAAKIEEYRSAADVIAFTFDTHRCDYLETQEGRNLPVEHCIEGAPGHALYGRIAELIRPTDEVFEKPSFGSADLFEWLRAAQPPFKSIELVGLVSNICVISNAVLAKAACPEVPVIVDAACTASFDDSLNEKALDVLEGLQVQVTNRVSAA</sequence>
<accession>A0A369N940</accession>